<dbReference type="OrthoDB" id="2021138at2759"/>
<feature type="non-terminal residue" evidence="4">
    <location>
        <position position="396"/>
    </location>
</feature>
<evidence type="ECO:0000256" key="2">
    <source>
        <dbReference type="ARBA" id="ARBA00022737"/>
    </source>
</evidence>
<dbReference type="SMART" id="SM00369">
    <property type="entry name" value="LRR_TYP"/>
    <property type="match status" value="6"/>
</dbReference>
<organism evidence="4 5">
    <name type="scientific">Olpidium bornovanus</name>
    <dbReference type="NCBI Taxonomy" id="278681"/>
    <lineage>
        <taxon>Eukaryota</taxon>
        <taxon>Fungi</taxon>
        <taxon>Fungi incertae sedis</taxon>
        <taxon>Olpidiomycota</taxon>
        <taxon>Olpidiomycotina</taxon>
        <taxon>Olpidiomycetes</taxon>
        <taxon>Olpidiales</taxon>
        <taxon>Olpidiaceae</taxon>
        <taxon>Olpidium</taxon>
    </lineage>
</organism>
<keyword evidence="1" id="KW-0433">Leucine-rich repeat</keyword>
<evidence type="ECO:0000256" key="1">
    <source>
        <dbReference type="ARBA" id="ARBA00022614"/>
    </source>
</evidence>
<dbReference type="Gene3D" id="3.80.10.10">
    <property type="entry name" value="Ribonuclease Inhibitor"/>
    <property type="match status" value="2"/>
</dbReference>
<keyword evidence="2" id="KW-0677">Repeat</keyword>
<dbReference type="Pfam" id="PF13855">
    <property type="entry name" value="LRR_8"/>
    <property type="match status" value="2"/>
</dbReference>
<sequence>MTYLNLSASKLADFCGSVPCQLPALEELVLDDNHLASLPDSISLLSNLRTLSVVNNHLGSLPKNIHKAQSLEFLDLHNNNIKALPAELWWCKSLVSVNVSSNLLECFPLPPVGEPDEDDAAAAQPDVLSAASTTPQPEIVDRRSIPIVARAIDASHKPSSSFSSSLSTSSPIAAIRRPLSLSLQNLYLGDNSLADDIFVPLTQLPELRVLNLCHNDIFEIPSGALFNQTALVELHLSGNHLSSLPGEEIERLRSLKSLYVAGNRLQTLPAELGKLHKLTVLDVGNNSLKYNVANWPYDWNWNWNPELRYLNFSGNKRLEIKQPQNENLAALFSRSGSPPAVNGVPGAALSRGSPAPHASKHSRAGSVVTLKPQHTLERNLTDFSAMANLRVLGLID</sequence>
<gene>
    <name evidence="4" type="ORF">BJ554DRAFT_109</name>
</gene>
<dbReference type="AlphaFoldDB" id="A0A8H7ZUV0"/>
<feature type="region of interest" description="Disordered" evidence="3">
    <location>
        <begin position="333"/>
        <end position="366"/>
    </location>
</feature>
<dbReference type="InterPro" id="IPR050216">
    <property type="entry name" value="LRR_domain-containing"/>
</dbReference>
<dbReference type="InterPro" id="IPR003591">
    <property type="entry name" value="Leu-rich_rpt_typical-subtyp"/>
</dbReference>
<evidence type="ECO:0000313" key="4">
    <source>
        <dbReference type="EMBL" id="KAG5459483.1"/>
    </source>
</evidence>
<reference evidence="4 5" key="1">
    <citation type="journal article" name="Sci. Rep.">
        <title>Genome-scale phylogenetic analyses confirm Olpidium as the closest living zoosporic fungus to the non-flagellated, terrestrial fungi.</title>
        <authorList>
            <person name="Chang Y."/>
            <person name="Rochon D."/>
            <person name="Sekimoto S."/>
            <person name="Wang Y."/>
            <person name="Chovatia M."/>
            <person name="Sandor L."/>
            <person name="Salamov A."/>
            <person name="Grigoriev I.V."/>
            <person name="Stajich J.E."/>
            <person name="Spatafora J.W."/>
        </authorList>
    </citation>
    <scope>NUCLEOTIDE SEQUENCE [LARGE SCALE GENOMIC DNA]</scope>
    <source>
        <strain evidence="4">S191</strain>
    </source>
</reference>
<name>A0A8H7ZUV0_9FUNG</name>
<dbReference type="Proteomes" id="UP000673691">
    <property type="component" value="Unassembled WGS sequence"/>
</dbReference>
<dbReference type="GO" id="GO:0005737">
    <property type="term" value="C:cytoplasm"/>
    <property type="evidence" value="ECO:0007669"/>
    <property type="project" value="TreeGrafter"/>
</dbReference>
<dbReference type="SUPFAM" id="SSF52058">
    <property type="entry name" value="L domain-like"/>
    <property type="match status" value="1"/>
</dbReference>
<dbReference type="EMBL" id="JAEFCI010006776">
    <property type="protein sequence ID" value="KAG5459483.1"/>
    <property type="molecule type" value="Genomic_DNA"/>
</dbReference>
<protein>
    <submittedName>
        <fullName evidence="4">Uncharacterized protein</fullName>
    </submittedName>
</protein>
<comment type="caution">
    <text evidence="4">The sequence shown here is derived from an EMBL/GenBank/DDBJ whole genome shotgun (WGS) entry which is preliminary data.</text>
</comment>
<dbReference type="Pfam" id="PF00560">
    <property type="entry name" value="LRR_1"/>
    <property type="match status" value="1"/>
</dbReference>
<accession>A0A8H7ZUV0</accession>
<evidence type="ECO:0000313" key="5">
    <source>
        <dbReference type="Proteomes" id="UP000673691"/>
    </source>
</evidence>
<keyword evidence="5" id="KW-1185">Reference proteome</keyword>
<dbReference type="InterPro" id="IPR032675">
    <property type="entry name" value="LRR_dom_sf"/>
</dbReference>
<proteinExistence type="predicted"/>
<dbReference type="PANTHER" id="PTHR48051:SF46">
    <property type="entry name" value="LEUCINE RICH REPEAT-CONTAINING DOMAIN PROTEIN"/>
    <property type="match status" value="1"/>
</dbReference>
<evidence type="ECO:0000256" key="3">
    <source>
        <dbReference type="SAM" id="MobiDB-lite"/>
    </source>
</evidence>
<dbReference type="PROSITE" id="PS51450">
    <property type="entry name" value="LRR"/>
    <property type="match status" value="4"/>
</dbReference>
<dbReference type="PANTHER" id="PTHR48051">
    <property type="match status" value="1"/>
</dbReference>
<dbReference type="InterPro" id="IPR001611">
    <property type="entry name" value="Leu-rich_rpt"/>
</dbReference>
<dbReference type="SMART" id="SM00364">
    <property type="entry name" value="LRR_BAC"/>
    <property type="match status" value="6"/>
</dbReference>